<gene>
    <name evidence="1" type="ORF">MY490_19410</name>
</gene>
<reference evidence="1 2" key="1">
    <citation type="submission" date="2022-04" db="EMBL/GenBank/DDBJ databases">
        <title>Mechanism of arsenic methylation and mitigation arsenic toxicity by Bacillus sp. LH14 from an Arsenic-Contaminated Paddy Soil.</title>
        <authorList>
            <person name="Wang D."/>
        </authorList>
    </citation>
    <scope>NUCLEOTIDE SEQUENCE [LARGE SCALE GENOMIC DNA]</scope>
    <source>
        <strain evidence="1 2">LH14</strain>
    </source>
</reference>
<dbReference type="SUPFAM" id="SSF56655">
    <property type="entry name" value="Carbohydrate phosphatase"/>
    <property type="match status" value="1"/>
</dbReference>
<dbReference type="GO" id="GO:0042132">
    <property type="term" value="F:fructose 1,6-bisphosphate 1-phosphatase activity"/>
    <property type="evidence" value="ECO:0007669"/>
    <property type="project" value="UniProtKB-EC"/>
</dbReference>
<dbReference type="Proteomes" id="UP000830639">
    <property type="component" value="Chromosome"/>
</dbReference>
<dbReference type="Pfam" id="PF03320">
    <property type="entry name" value="FBPase_glpX"/>
    <property type="match status" value="1"/>
</dbReference>
<dbReference type="RefSeq" id="WP_248267125.1">
    <property type="nucleotide sequence ID" value="NZ_CP096034.1"/>
</dbReference>
<keyword evidence="1" id="KW-0378">Hydrolase</keyword>
<dbReference type="EC" id="3.1.3.11" evidence="1"/>
<dbReference type="EMBL" id="CP096034">
    <property type="protein sequence ID" value="UPM53897.1"/>
    <property type="molecule type" value="Genomic_DNA"/>
</dbReference>
<name>A0ABY4JMD0_9BACI</name>
<keyword evidence="2" id="KW-1185">Reference proteome</keyword>
<proteinExistence type="predicted"/>
<dbReference type="InterPro" id="IPR004464">
    <property type="entry name" value="FBPase_class-2/SBPase"/>
</dbReference>
<sequence length="59" mass="6726">MMQFFATTGFTLGKLLEGVTFLGGDLVETHYIVMRSKMKTVCHINAHHHLGYKQNFILV</sequence>
<accession>A0ABY4JMD0</accession>
<organism evidence="1 2">
    <name type="scientific">Gottfriedia acidiceleris</name>
    <dbReference type="NCBI Taxonomy" id="371036"/>
    <lineage>
        <taxon>Bacteria</taxon>
        <taxon>Bacillati</taxon>
        <taxon>Bacillota</taxon>
        <taxon>Bacilli</taxon>
        <taxon>Bacillales</taxon>
        <taxon>Bacillaceae</taxon>
        <taxon>Gottfriedia</taxon>
    </lineage>
</organism>
<evidence type="ECO:0000313" key="2">
    <source>
        <dbReference type="Proteomes" id="UP000830639"/>
    </source>
</evidence>
<dbReference type="Gene3D" id="3.30.540.10">
    <property type="entry name" value="Fructose-1,6-Bisphosphatase, subunit A, domain 1"/>
    <property type="match status" value="1"/>
</dbReference>
<evidence type="ECO:0000313" key="1">
    <source>
        <dbReference type="EMBL" id="UPM53897.1"/>
    </source>
</evidence>
<protein>
    <submittedName>
        <fullName evidence="1">Fructose-bisphosphatase class II</fullName>
        <ecNumber evidence="1">3.1.3.11</ecNumber>
    </submittedName>
</protein>